<accession>A0A1A6XPA2</accession>
<dbReference type="Proteomes" id="UP000092256">
    <property type="component" value="Unassembled WGS sequence"/>
</dbReference>
<keyword evidence="1" id="KW-0472">Membrane</keyword>
<feature type="transmembrane region" description="Helical" evidence="1">
    <location>
        <begin position="20"/>
        <end position="43"/>
    </location>
</feature>
<sequence>MTTFSRSFRPAPARTQRGAVLYVALIMLILLALLGIAGMQVAGMQEKMAANYRAANRAFQNSEGVVRAAERSVEKIANRQDVGDDSLVQSTNLSRVCDDGFDPAIWAESHRNQTRPAVNVRQIDSCVMGESSLDMGRPLEDVTPIYQITGFATDDADASSSSVVIDTVFKL</sequence>
<dbReference type="RefSeq" id="WP_065200303.1">
    <property type="nucleotide sequence ID" value="NZ_LYVJ01000013.1"/>
</dbReference>
<evidence type="ECO:0000313" key="4">
    <source>
        <dbReference type="Proteomes" id="UP000092256"/>
    </source>
</evidence>
<reference evidence="3 4" key="1">
    <citation type="submission" date="2016-05" db="EMBL/GenBank/DDBJ databases">
        <title>Draft Genome Sequences of Stenotrophomonas maltophilia Strains Sm32COP, Sm41DVV, Sm46PAILV, SmF3, SmF22, SmSOFb1 and SmCVFa1, Isolated from Different Manures, in France.</title>
        <authorList>
            <person name="Nazaret S."/>
            <person name="Bodilis J."/>
        </authorList>
    </citation>
    <scope>NUCLEOTIDE SEQUENCE [LARGE SCALE GENOMIC DNA]</scope>
    <source>
        <strain evidence="3 4">Sm46PAILV</strain>
    </source>
</reference>
<keyword evidence="1" id="KW-0812">Transmembrane</keyword>
<evidence type="ECO:0000313" key="3">
    <source>
        <dbReference type="EMBL" id="OBU64778.1"/>
    </source>
</evidence>
<evidence type="ECO:0000256" key="1">
    <source>
        <dbReference type="SAM" id="Phobius"/>
    </source>
</evidence>
<feature type="domain" description="Type 4 fimbrial biogenesis protein PilX N-terminal" evidence="2">
    <location>
        <begin position="17"/>
        <end position="60"/>
    </location>
</feature>
<dbReference type="Pfam" id="PF14341">
    <property type="entry name" value="PilX_N"/>
    <property type="match status" value="1"/>
</dbReference>
<dbReference type="EMBL" id="LYVJ01000013">
    <property type="protein sequence ID" value="OBU64778.1"/>
    <property type="molecule type" value="Genomic_DNA"/>
</dbReference>
<comment type="caution">
    <text evidence="3">The sequence shown here is derived from an EMBL/GenBank/DDBJ whole genome shotgun (WGS) entry which is preliminary data.</text>
</comment>
<proteinExistence type="predicted"/>
<organism evidence="3 4">
    <name type="scientific">Stenotrophomonas maltophilia</name>
    <name type="common">Pseudomonas maltophilia</name>
    <name type="synonym">Xanthomonas maltophilia</name>
    <dbReference type="NCBI Taxonomy" id="40324"/>
    <lineage>
        <taxon>Bacteria</taxon>
        <taxon>Pseudomonadati</taxon>
        <taxon>Pseudomonadota</taxon>
        <taxon>Gammaproteobacteria</taxon>
        <taxon>Lysobacterales</taxon>
        <taxon>Lysobacteraceae</taxon>
        <taxon>Stenotrophomonas</taxon>
        <taxon>Stenotrophomonas maltophilia group</taxon>
    </lineage>
</organism>
<protein>
    <submittedName>
        <fullName evidence="3">Pilus assembly protein</fullName>
    </submittedName>
</protein>
<keyword evidence="1" id="KW-1133">Transmembrane helix</keyword>
<gene>
    <name evidence="3" type="ORF">A9K58_16105</name>
</gene>
<dbReference type="InterPro" id="IPR025746">
    <property type="entry name" value="PilX_N_dom"/>
</dbReference>
<name>A0A1A6XPA2_STEMA</name>
<evidence type="ECO:0000259" key="2">
    <source>
        <dbReference type="Pfam" id="PF14341"/>
    </source>
</evidence>
<dbReference type="OrthoDB" id="6026687at2"/>
<dbReference type="AlphaFoldDB" id="A0A1A6XPA2"/>